<dbReference type="InterPro" id="IPR002156">
    <property type="entry name" value="RNaseH_domain"/>
</dbReference>
<proteinExistence type="predicted"/>
<dbReference type="InterPro" id="IPR012337">
    <property type="entry name" value="RNaseH-like_sf"/>
</dbReference>
<dbReference type="GO" id="GO:0004523">
    <property type="term" value="F:RNA-DNA hybrid ribonuclease activity"/>
    <property type="evidence" value="ECO:0007669"/>
    <property type="project" value="InterPro"/>
</dbReference>
<reference evidence="2 3" key="1">
    <citation type="journal article" date="2019" name="Genome Biol. Evol.">
        <title>Nanopore Sequencing Significantly Improves Genome Assembly of the Protozoan Parasite Trypanosoma cruzi.</title>
        <authorList>
            <person name="Diaz-Viraque F."/>
            <person name="Pita S."/>
            <person name="Greif G."/>
            <person name="de Souza R.C.M."/>
            <person name="Iraola G."/>
            <person name="Robello C."/>
        </authorList>
    </citation>
    <scope>NUCLEOTIDE SEQUENCE [LARGE SCALE GENOMIC DNA]</scope>
    <source>
        <strain evidence="2 3">Berenice</strain>
    </source>
</reference>
<accession>A0A7J6XQ25</accession>
<dbReference type="InterPro" id="IPR036397">
    <property type="entry name" value="RNaseH_sf"/>
</dbReference>
<dbReference type="Gene3D" id="3.30.420.10">
    <property type="entry name" value="Ribonuclease H-like superfamily/Ribonuclease H"/>
    <property type="match status" value="1"/>
</dbReference>
<comment type="caution">
    <text evidence="2">The sequence shown here is derived from an EMBL/GenBank/DDBJ whole genome shotgun (WGS) entry which is preliminary data.</text>
</comment>
<dbReference type="SUPFAM" id="SSF53098">
    <property type="entry name" value="Ribonuclease H-like"/>
    <property type="match status" value="1"/>
</dbReference>
<evidence type="ECO:0000259" key="1">
    <source>
        <dbReference type="PROSITE" id="PS50879"/>
    </source>
</evidence>
<dbReference type="GO" id="GO:0003676">
    <property type="term" value="F:nucleic acid binding"/>
    <property type="evidence" value="ECO:0007669"/>
    <property type="project" value="InterPro"/>
</dbReference>
<dbReference type="Proteomes" id="UP000583944">
    <property type="component" value="Unassembled WGS sequence"/>
</dbReference>
<evidence type="ECO:0000313" key="2">
    <source>
        <dbReference type="EMBL" id="KAF5216592.1"/>
    </source>
</evidence>
<sequence length="287" mass="32012">MEDTSVYLEANILPLRKILWRRALTQYERYIRFHDHEDLRSLIYSEPMPPSMHGKAATSIPLPRDFVINGLQRVCDIIGTPRNQLRAPLTQHRIISWDTVSCNEVRFYQPLFAKDASDDVKRTTFDSLYSSLGDHDFELWTDGSSSLAALASGSAALLYDSTTTNDLPVEVHRAAAGSFACSYRADCLAIENVFRHLIPPCLGTSQSPTRIMVATDSLSAIEALLAAPLAVRSRINEEIWIMPLSLIKRGNFVDFIFLPSHCGIPLNEAAEDEVTIARSLSQDCVNA</sequence>
<organism evidence="2 3">
    <name type="scientific">Trypanosoma cruzi</name>
    <dbReference type="NCBI Taxonomy" id="5693"/>
    <lineage>
        <taxon>Eukaryota</taxon>
        <taxon>Discoba</taxon>
        <taxon>Euglenozoa</taxon>
        <taxon>Kinetoplastea</taxon>
        <taxon>Metakinetoplastina</taxon>
        <taxon>Trypanosomatida</taxon>
        <taxon>Trypanosomatidae</taxon>
        <taxon>Trypanosoma</taxon>
        <taxon>Schizotrypanum</taxon>
    </lineage>
</organism>
<feature type="domain" description="RNase H type-1" evidence="1">
    <location>
        <begin position="133"/>
        <end position="279"/>
    </location>
</feature>
<evidence type="ECO:0000313" key="3">
    <source>
        <dbReference type="Proteomes" id="UP000583944"/>
    </source>
</evidence>
<gene>
    <name evidence="2" type="ORF">ECC02_010630</name>
</gene>
<protein>
    <recommendedName>
        <fullName evidence="1">RNase H type-1 domain-containing protein</fullName>
    </recommendedName>
</protein>
<dbReference type="PROSITE" id="PS50879">
    <property type="entry name" value="RNASE_H_1"/>
    <property type="match status" value="1"/>
</dbReference>
<dbReference type="VEuPathDB" id="TriTrypDB:ECC02_010630"/>
<name>A0A7J6XQ25_TRYCR</name>
<dbReference type="EMBL" id="JABDHM010000191">
    <property type="protein sequence ID" value="KAF5216592.1"/>
    <property type="molecule type" value="Genomic_DNA"/>
</dbReference>
<dbReference type="AlphaFoldDB" id="A0A7J6XQ25"/>